<organism evidence="2 3">
    <name type="scientific">Canavalia gladiata</name>
    <name type="common">Sword bean</name>
    <name type="synonym">Dolichos gladiatus</name>
    <dbReference type="NCBI Taxonomy" id="3824"/>
    <lineage>
        <taxon>Eukaryota</taxon>
        <taxon>Viridiplantae</taxon>
        <taxon>Streptophyta</taxon>
        <taxon>Embryophyta</taxon>
        <taxon>Tracheophyta</taxon>
        <taxon>Spermatophyta</taxon>
        <taxon>Magnoliopsida</taxon>
        <taxon>eudicotyledons</taxon>
        <taxon>Gunneridae</taxon>
        <taxon>Pentapetalae</taxon>
        <taxon>rosids</taxon>
        <taxon>fabids</taxon>
        <taxon>Fabales</taxon>
        <taxon>Fabaceae</taxon>
        <taxon>Papilionoideae</taxon>
        <taxon>50 kb inversion clade</taxon>
        <taxon>NPAAA clade</taxon>
        <taxon>indigoferoid/millettioid clade</taxon>
        <taxon>Phaseoleae</taxon>
        <taxon>Canavalia</taxon>
    </lineage>
</organism>
<evidence type="ECO:0000313" key="2">
    <source>
        <dbReference type="EMBL" id="KAK7361543.1"/>
    </source>
</evidence>
<keyword evidence="1" id="KW-0472">Membrane</keyword>
<name>A0AAN9N035_CANGL</name>
<protein>
    <submittedName>
        <fullName evidence="2">Uncharacterized protein</fullName>
    </submittedName>
</protein>
<reference evidence="2 3" key="1">
    <citation type="submission" date="2024-01" db="EMBL/GenBank/DDBJ databases">
        <title>The genomes of 5 underutilized Papilionoideae crops provide insights into root nodulation and disease resistanc.</title>
        <authorList>
            <person name="Jiang F."/>
        </authorList>
    </citation>
    <scope>NUCLEOTIDE SEQUENCE [LARGE SCALE GENOMIC DNA]</scope>
    <source>
        <strain evidence="2">LVBAO_FW01</strain>
        <tissue evidence="2">Leaves</tissue>
    </source>
</reference>
<sequence length="163" mass="17872">MTMAELLLRLLVNIEIVYSFLLLLIFLLFVVRARELATSMDIRHRHESPSLMCSAWYCAVLSCTGRAFSDFVMQGRESKGGGESCHLAKLPNGKLLPSILASNRRECSGSQIVIPGPLEEDPAGSQAVLVAMSTVCVKQSGGEWLRAMSHMTKGLNAYRSLPD</sequence>
<keyword evidence="1" id="KW-0812">Transmembrane</keyword>
<proteinExistence type="predicted"/>
<keyword evidence="1" id="KW-1133">Transmembrane helix</keyword>
<evidence type="ECO:0000313" key="3">
    <source>
        <dbReference type="Proteomes" id="UP001367508"/>
    </source>
</evidence>
<comment type="caution">
    <text evidence="2">The sequence shown here is derived from an EMBL/GenBank/DDBJ whole genome shotgun (WGS) entry which is preliminary data.</text>
</comment>
<feature type="transmembrane region" description="Helical" evidence="1">
    <location>
        <begin position="6"/>
        <end position="31"/>
    </location>
</feature>
<gene>
    <name evidence="2" type="ORF">VNO77_03612</name>
</gene>
<keyword evidence="3" id="KW-1185">Reference proteome</keyword>
<dbReference type="EMBL" id="JAYMYQ010000001">
    <property type="protein sequence ID" value="KAK7361543.1"/>
    <property type="molecule type" value="Genomic_DNA"/>
</dbReference>
<dbReference type="Proteomes" id="UP001367508">
    <property type="component" value="Unassembled WGS sequence"/>
</dbReference>
<dbReference type="AlphaFoldDB" id="A0AAN9N035"/>
<evidence type="ECO:0000256" key="1">
    <source>
        <dbReference type="SAM" id="Phobius"/>
    </source>
</evidence>
<accession>A0AAN9N035</accession>